<protein>
    <recommendedName>
        <fullName evidence="1">IraD/Gp25-like domain-containing protein</fullName>
    </recommendedName>
</protein>
<evidence type="ECO:0000259" key="1">
    <source>
        <dbReference type="Pfam" id="PF04965"/>
    </source>
</evidence>
<dbReference type="InterPro" id="IPR007048">
    <property type="entry name" value="IraD/Gp25-like"/>
</dbReference>
<dbReference type="Pfam" id="PF04965">
    <property type="entry name" value="GPW_gp25"/>
    <property type="match status" value="1"/>
</dbReference>
<dbReference type="InterPro" id="IPR017737">
    <property type="entry name" value="TssE1-like"/>
</dbReference>
<proteinExistence type="predicted"/>
<dbReference type="PANTHER" id="PTHR38595:SF2">
    <property type="entry name" value="TYPE VI SECRETION SYSTEM BASEPLATE SUBUNIT TSSE"/>
    <property type="match status" value="1"/>
</dbReference>
<comment type="caution">
    <text evidence="2">The sequence shown here is derived from an EMBL/GenBank/DDBJ whole genome shotgun (WGS) entry which is preliminary data.</text>
</comment>
<accession>A0ABS1E0B6</accession>
<dbReference type="Gene3D" id="3.10.450.40">
    <property type="match status" value="1"/>
</dbReference>
<gene>
    <name evidence="2" type="ORF">CKO43_16290</name>
</gene>
<keyword evidence="3" id="KW-1185">Reference proteome</keyword>
<dbReference type="EMBL" id="NRRU01000064">
    <property type="protein sequence ID" value="MBK1714332.1"/>
    <property type="molecule type" value="Genomic_DNA"/>
</dbReference>
<name>A0ABS1E0B6_RUBGE</name>
<organism evidence="2 3">
    <name type="scientific">Rubrivivax gelatinosus</name>
    <name type="common">Rhodocyclus gelatinosus</name>
    <name type="synonym">Rhodopseudomonas gelatinosa</name>
    <dbReference type="NCBI Taxonomy" id="28068"/>
    <lineage>
        <taxon>Bacteria</taxon>
        <taxon>Pseudomonadati</taxon>
        <taxon>Pseudomonadota</taxon>
        <taxon>Betaproteobacteria</taxon>
        <taxon>Burkholderiales</taxon>
        <taxon>Sphaerotilaceae</taxon>
        <taxon>Rubrivivax</taxon>
    </lineage>
</organism>
<reference evidence="2" key="1">
    <citation type="submission" date="2017-08" db="EMBL/GenBank/DDBJ databases">
        <authorList>
            <person name="Imhoff J.F."/>
            <person name="Rahn T."/>
            <person name="Kuenzel S."/>
            <person name="Neulinger S.C."/>
        </authorList>
    </citation>
    <scope>NUCLEOTIDE SEQUENCE</scope>
    <source>
        <strain evidence="2">IM 151</strain>
    </source>
</reference>
<reference evidence="2" key="2">
    <citation type="journal article" date="2020" name="Microorganisms">
        <title>Osmotic Adaptation and Compatible Solute Biosynthesis of Phototrophic Bacteria as Revealed from Genome Analyses.</title>
        <authorList>
            <person name="Imhoff J.F."/>
            <person name="Rahn T."/>
            <person name="Kunzel S."/>
            <person name="Keller A."/>
            <person name="Neulinger S.C."/>
        </authorList>
    </citation>
    <scope>NUCLEOTIDE SEQUENCE</scope>
    <source>
        <strain evidence="2">IM 151</strain>
    </source>
</reference>
<dbReference type="NCBIfam" id="TIGR03357">
    <property type="entry name" value="VI_zyme"/>
    <property type="match status" value="1"/>
</dbReference>
<dbReference type="SUPFAM" id="SSF160719">
    <property type="entry name" value="gpW/gp25-like"/>
    <property type="match status" value="1"/>
</dbReference>
<dbReference type="InterPro" id="IPR053176">
    <property type="entry name" value="T6SS_TssE1-like"/>
</dbReference>
<evidence type="ECO:0000313" key="3">
    <source>
        <dbReference type="Proteomes" id="UP001041814"/>
    </source>
</evidence>
<dbReference type="RefSeq" id="WP_200379277.1">
    <property type="nucleotide sequence ID" value="NZ_NRRU01000064.1"/>
</dbReference>
<dbReference type="PANTHER" id="PTHR38595">
    <property type="entry name" value="CYTOPLASMIC PROTEIN-RELATED"/>
    <property type="match status" value="1"/>
</dbReference>
<dbReference type="Proteomes" id="UP001041814">
    <property type="component" value="Unassembled WGS sequence"/>
</dbReference>
<feature type="domain" description="IraD/Gp25-like" evidence="1">
    <location>
        <begin position="29"/>
        <end position="129"/>
    </location>
</feature>
<evidence type="ECO:0000313" key="2">
    <source>
        <dbReference type="EMBL" id="MBK1714332.1"/>
    </source>
</evidence>
<sequence length="161" mass="17849">MQRFAPYLLDRLIDAAPEDATRPTLTLEQLKDTVARDVEALLNSRRGIAADDVRGYAYAPRSVLAFGLDDFAACSMASTTDQAFICQAIERAIGDHEPRLRNVRVQLNPREASKQSLKFTIRAMLQVHPMQAPVNFDAMLQTSTQQYAVTAARRPASETAP</sequence>